<keyword evidence="1" id="KW-1133">Transmembrane helix</keyword>
<keyword evidence="1" id="KW-0472">Membrane</keyword>
<feature type="transmembrane region" description="Helical" evidence="1">
    <location>
        <begin position="106"/>
        <end position="132"/>
    </location>
</feature>
<name>A0A7D5L302_9EURY</name>
<dbReference type="EMBL" id="CP058529">
    <property type="protein sequence ID" value="QLG29363.1"/>
    <property type="molecule type" value="Genomic_DNA"/>
</dbReference>
<reference evidence="2 3" key="1">
    <citation type="submission" date="2020-07" db="EMBL/GenBank/DDBJ databases">
        <title>Gai3-2, isolated from salt lake.</title>
        <authorList>
            <person name="Cui H."/>
            <person name="Shi X."/>
        </authorList>
    </citation>
    <scope>NUCLEOTIDE SEQUENCE [LARGE SCALE GENOMIC DNA]</scope>
    <source>
        <strain evidence="2 3">Gai3-2</strain>
    </source>
</reference>
<keyword evidence="1" id="KW-0812">Transmembrane</keyword>
<feature type="transmembrane region" description="Helical" evidence="1">
    <location>
        <begin position="82"/>
        <end position="100"/>
    </location>
</feature>
<dbReference type="OrthoDB" id="342717at2157"/>
<feature type="transmembrane region" description="Helical" evidence="1">
    <location>
        <begin position="53"/>
        <end position="75"/>
    </location>
</feature>
<proteinExistence type="predicted"/>
<evidence type="ECO:0000313" key="2">
    <source>
        <dbReference type="EMBL" id="QLG29363.1"/>
    </source>
</evidence>
<evidence type="ECO:0000313" key="3">
    <source>
        <dbReference type="Proteomes" id="UP000509750"/>
    </source>
</evidence>
<sequence>MKKPTSAVLGGAAGSAVLSVALLLIEVETRSRIGLFEVAARFVGVPGNQTLGFVLFVAAGTFAWPLLFVALEAYLPLGPDPAIRGIGFSLPLWVAFVLLGRGDLSGAILIVFGVLTLFAHVAYGFTLGAVYGRLSGETDARRPMPAYPEE</sequence>
<dbReference type="KEGG" id="halg:HUG10_18305"/>
<organism evidence="2 3">
    <name type="scientific">Halorarum halophilum</name>
    <dbReference type="NCBI Taxonomy" id="2743090"/>
    <lineage>
        <taxon>Archaea</taxon>
        <taxon>Methanobacteriati</taxon>
        <taxon>Methanobacteriota</taxon>
        <taxon>Stenosarchaea group</taxon>
        <taxon>Halobacteria</taxon>
        <taxon>Halobacteriales</taxon>
        <taxon>Haloferacaceae</taxon>
        <taxon>Halorarum</taxon>
    </lineage>
</organism>
<dbReference type="RefSeq" id="WP_179170937.1">
    <property type="nucleotide sequence ID" value="NZ_CP058529.1"/>
</dbReference>
<accession>A0A7D5L302</accession>
<dbReference type="AlphaFoldDB" id="A0A7D5L302"/>
<gene>
    <name evidence="2" type="ORF">HUG10_18305</name>
</gene>
<protein>
    <submittedName>
        <fullName evidence="2">Uncharacterized protein</fullName>
    </submittedName>
</protein>
<dbReference type="GeneID" id="56030828"/>
<dbReference type="InterPro" id="IPR046739">
    <property type="entry name" value="DUF6789"/>
</dbReference>
<keyword evidence="3" id="KW-1185">Reference proteome</keyword>
<dbReference type="Proteomes" id="UP000509750">
    <property type="component" value="Chromosome"/>
</dbReference>
<dbReference type="Pfam" id="PF20587">
    <property type="entry name" value="DUF6789"/>
    <property type="match status" value="1"/>
</dbReference>
<evidence type="ECO:0000256" key="1">
    <source>
        <dbReference type="SAM" id="Phobius"/>
    </source>
</evidence>